<gene>
    <name evidence="2" type="ORF">H5410_045627</name>
</gene>
<evidence type="ECO:0000313" key="2">
    <source>
        <dbReference type="EMBL" id="KAG5585193.1"/>
    </source>
</evidence>
<sequence length="81" mass="9796">MLRKKYLRMRKMNYLMTNKGTIMKMKQLRRKNGRMMELKQHREHLRVSQTEQAKKKKLSRRPIDPEDIPGSICSTPECIIH</sequence>
<dbReference type="Proteomes" id="UP000824120">
    <property type="component" value="Chromosome 9"/>
</dbReference>
<organism evidence="2 3">
    <name type="scientific">Solanum commersonii</name>
    <name type="common">Commerson's wild potato</name>
    <name type="synonym">Commerson's nightshade</name>
    <dbReference type="NCBI Taxonomy" id="4109"/>
    <lineage>
        <taxon>Eukaryota</taxon>
        <taxon>Viridiplantae</taxon>
        <taxon>Streptophyta</taxon>
        <taxon>Embryophyta</taxon>
        <taxon>Tracheophyta</taxon>
        <taxon>Spermatophyta</taxon>
        <taxon>Magnoliopsida</taxon>
        <taxon>eudicotyledons</taxon>
        <taxon>Gunneridae</taxon>
        <taxon>Pentapetalae</taxon>
        <taxon>asterids</taxon>
        <taxon>lamiids</taxon>
        <taxon>Solanales</taxon>
        <taxon>Solanaceae</taxon>
        <taxon>Solanoideae</taxon>
        <taxon>Solaneae</taxon>
        <taxon>Solanum</taxon>
    </lineage>
</organism>
<dbReference type="AlphaFoldDB" id="A0A9J5XA20"/>
<protein>
    <submittedName>
        <fullName evidence="2">Uncharacterized protein</fullName>
    </submittedName>
</protein>
<evidence type="ECO:0000256" key="1">
    <source>
        <dbReference type="SAM" id="MobiDB-lite"/>
    </source>
</evidence>
<reference evidence="2 3" key="1">
    <citation type="submission" date="2020-09" db="EMBL/GenBank/DDBJ databases">
        <title>De no assembly of potato wild relative species, Solanum commersonii.</title>
        <authorList>
            <person name="Cho K."/>
        </authorList>
    </citation>
    <scope>NUCLEOTIDE SEQUENCE [LARGE SCALE GENOMIC DNA]</scope>
    <source>
        <strain evidence="2">LZ3.2</strain>
        <tissue evidence="2">Leaf</tissue>
    </source>
</reference>
<name>A0A9J5XA20_SOLCO</name>
<comment type="caution">
    <text evidence="2">The sequence shown here is derived from an EMBL/GenBank/DDBJ whole genome shotgun (WGS) entry which is preliminary data.</text>
</comment>
<proteinExistence type="predicted"/>
<feature type="region of interest" description="Disordered" evidence="1">
    <location>
        <begin position="43"/>
        <end position="69"/>
    </location>
</feature>
<accession>A0A9J5XA20</accession>
<keyword evidence="3" id="KW-1185">Reference proteome</keyword>
<dbReference type="EMBL" id="JACXVP010000009">
    <property type="protein sequence ID" value="KAG5585193.1"/>
    <property type="molecule type" value="Genomic_DNA"/>
</dbReference>
<evidence type="ECO:0000313" key="3">
    <source>
        <dbReference type="Proteomes" id="UP000824120"/>
    </source>
</evidence>